<proteinExistence type="predicted"/>
<dbReference type="RefSeq" id="WP_108491251.1">
    <property type="nucleotide sequence ID" value="NZ_JBHUOG010000002.1"/>
</dbReference>
<reference evidence="3" key="1">
    <citation type="journal article" date="2019" name="Int. J. Syst. Evol. Microbiol.">
        <title>The Global Catalogue of Microorganisms (GCM) 10K type strain sequencing project: providing services to taxonomists for standard genome sequencing and annotation.</title>
        <authorList>
            <consortium name="The Broad Institute Genomics Platform"/>
            <consortium name="The Broad Institute Genome Sequencing Center for Infectious Disease"/>
            <person name="Wu L."/>
            <person name="Ma J."/>
        </authorList>
    </citation>
    <scope>NUCLEOTIDE SEQUENCE [LARGE SCALE GENOMIC DNA]</scope>
    <source>
        <strain evidence="3">CCM 7044</strain>
    </source>
</reference>
<dbReference type="Proteomes" id="UP001597479">
    <property type="component" value="Unassembled WGS sequence"/>
</dbReference>
<name>A0ABW5VXX0_9MICO</name>
<evidence type="ECO:0000256" key="1">
    <source>
        <dbReference type="SAM" id="MobiDB-lite"/>
    </source>
</evidence>
<dbReference type="EMBL" id="JBHUOG010000002">
    <property type="protein sequence ID" value="MFD2796498.1"/>
    <property type="molecule type" value="Genomic_DNA"/>
</dbReference>
<protein>
    <submittedName>
        <fullName evidence="2">Uncharacterized protein</fullName>
    </submittedName>
</protein>
<comment type="caution">
    <text evidence="2">The sequence shown here is derived from an EMBL/GenBank/DDBJ whole genome shotgun (WGS) entry which is preliminary data.</text>
</comment>
<evidence type="ECO:0000313" key="2">
    <source>
        <dbReference type="EMBL" id="MFD2796498.1"/>
    </source>
</evidence>
<feature type="region of interest" description="Disordered" evidence="1">
    <location>
        <begin position="1"/>
        <end position="22"/>
    </location>
</feature>
<evidence type="ECO:0000313" key="3">
    <source>
        <dbReference type="Proteomes" id="UP001597479"/>
    </source>
</evidence>
<accession>A0ABW5VXX0</accession>
<gene>
    <name evidence="2" type="ORF">ACFS27_23250</name>
</gene>
<keyword evidence="3" id="KW-1185">Reference proteome</keyword>
<sequence>MRARFLGKDPQSGKDGSPTLFATDRTDRETFLVQGWKVTDSAALSDVGTVPGHEDIVEVPVEILEMYLEHKAKQAQ</sequence>
<organism evidence="2 3">
    <name type="scientific">Promicromonospora vindobonensis</name>
    <dbReference type="NCBI Taxonomy" id="195748"/>
    <lineage>
        <taxon>Bacteria</taxon>
        <taxon>Bacillati</taxon>
        <taxon>Actinomycetota</taxon>
        <taxon>Actinomycetes</taxon>
        <taxon>Micrococcales</taxon>
        <taxon>Promicromonosporaceae</taxon>
        <taxon>Promicromonospora</taxon>
    </lineage>
</organism>